<evidence type="ECO:0000256" key="5">
    <source>
        <dbReference type="ARBA" id="ARBA00022801"/>
    </source>
</evidence>
<dbReference type="Pfam" id="PF10230">
    <property type="entry name" value="LIDHydrolase"/>
    <property type="match status" value="1"/>
</dbReference>
<protein>
    <recommendedName>
        <fullName evidence="3">Lipid droplet-associated hydrolase</fullName>
        <ecNumber evidence="7">3.1.1.13</ecNumber>
    </recommendedName>
    <alternativeName>
        <fullName evidence="6">Lipid droplet-associated serine hydrolase</fullName>
    </alternativeName>
</protein>
<dbReference type="OrthoDB" id="448051at2759"/>
<evidence type="ECO:0000256" key="8">
    <source>
        <dbReference type="ARBA" id="ARBA00049527"/>
    </source>
</evidence>
<evidence type="ECO:0000256" key="3">
    <source>
        <dbReference type="ARBA" id="ARBA00019242"/>
    </source>
</evidence>
<comment type="similarity">
    <text evidence="2">Belongs to the AB hydrolase superfamily. LDAH family.</text>
</comment>
<proteinExistence type="inferred from homology"/>
<accession>A0A7M5ULK0</accession>
<evidence type="ECO:0000313" key="11">
    <source>
        <dbReference type="Proteomes" id="UP000594262"/>
    </source>
</evidence>
<dbReference type="InterPro" id="IPR019363">
    <property type="entry name" value="LDAH"/>
</dbReference>
<sequence length="360" mass="41693">MLRYTAVNVNNILTNIAYILPNDYNRNEDTVILFIPGNPGIIEFYDSFLEQLYEFCQIPLFGVSYAGHNIAEHESALVNRLARQIFPRIETNKEKAYTLEEQINHKVQFIEQYLHKTQNIILMAHSLGSYMSLSLLQRISKEYNIVRVILLFPVFERTMETTKGKSFVPRFQNFRHSLIRTGHVIENLPNILRQSIYSIAEQRYKADNAQAMKKALKALLTPTCARNIAQMLDDLSQFGDHSKFSDIFTEFGERLTLYYGSNDAWTPLAYGQRLSKNYPFVDVRVDEYDIQHCFVLESCFKLSKIVASLIDLRKIDYTVRVIKVRSQDENENLITERSQSSHSFSSHTSEKDGSLPTICL</sequence>
<evidence type="ECO:0000256" key="1">
    <source>
        <dbReference type="ARBA" id="ARBA00004502"/>
    </source>
</evidence>
<keyword evidence="5" id="KW-0378">Hydrolase</keyword>
<dbReference type="PANTHER" id="PTHR13390:SF0">
    <property type="entry name" value="LIPID DROPLET-ASSOCIATED HYDROLASE"/>
    <property type="match status" value="1"/>
</dbReference>
<keyword evidence="4" id="KW-0551">Lipid droplet</keyword>
<dbReference type="GO" id="GO:0004771">
    <property type="term" value="F:sterol ester esterase activity"/>
    <property type="evidence" value="ECO:0007669"/>
    <property type="project" value="UniProtKB-EC"/>
</dbReference>
<reference evidence="10" key="1">
    <citation type="submission" date="2021-01" db="UniProtKB">
        <authorList>
            <consortium name="EnsemblMetazoa"/>
        </authorList>
    </citation>
    <scope>IDENTIFICATION</scope>
</reference>
<comment type="catalytic activity">
    <reaction evidence="8">
        <text>a cholesterol ester + H2O = cholesterol + a fatty acid + H(+)</text>
        <dbReference type="Rhea" id="RHEA:36403"/>
        <dbReference type="ChEBI" id="CHEBI:15377"/>
        <dbReference type="ChEBI" id="CHEBI:15378"/>
        <dbReference type="ChEBI" id="CHEBI:16113"/>
        <dbReference type="ChEBI" id="CHEBI:17002"/>
        <dbReference type="ChEBI" id="CHEBI:28868"/>
        <dbReference type="EC" id="3.1.1.13"/>
    </reaction>
    <physiologicalReaction direction="left-to-right" evidence="8">
        <dbReference type="Rhea" id="RHEA:36404"/>
    </physiologicalReaction>
</comment>
<keyword evidence="11" id="KW-1185">Reference proteome</keyword>
<evidence type="ECO:0000313" key="10">
    <source>
        <dbReference type="EnsemblMetazoa" id="CLYHEMP011690.1"/>
    </source>
</evidence>
<evidence type="ECO:0000256" key="4">
    <source>
        <dbReference type="ARBA" id="ARBA00022677"/>
    </source>
</evidence>
<dbReference type="Proteomes" id="UP000594262">
    <property type="component" value="Unplaced"/>
</dbReference>
<feature type="compositionally biased region" description="Low complexity" evidence="9">
    <location>
        <begin position="338"/>
        <end position="347"/>
    </location>
</feature>
<evidence type="ECO:0000256" key="2">
    <source>
        <dbReference type="ARBA" id="ARBA00008300"/>
    </source>
</evidence>
<dbReference type="RefSeq" id="XP_066931544.1">
    <property type="nucleotide sequence ID" value="XM_067075443.1"/>
</dbReference>
<dbReference type="Gene3D" id="3.40.50.1820">
    <property type="entry name" value="alpha/beta hydrolase"/>
    <property type="match status" value="1"/>
</dbReference>
<organism evidence="10 11">
    <name type="scientific">Clytia hemisphaerica</name>
    <dbReference type="NCBI Taxonomy" id="252671"/>
    <lineage>
        <taxon>Eukaryota</taxon>
        <taxon>Metazoa</taxon>
        <taxon>Cnidaria</taxon>
        <taxon>Hydrozoa</taxon>
        <taxon>Hydroidolina</taxon>
        <taxon>Leptothecata</taxon>
        <taxon>Obeliida</taxon>
        <taxon>Clytiidae</taxon>
        <taxon>Clytia</taxon>
    </lineage>
</organism>
<evidence type="ECO:0000256" key="9">
    <source>
        <dbReference type="SAM" id="MobiDB-lite"/>
    </source>
</evidence>
<name>A0A7M5ULK0_9CNID</name>
<comment type="subcellular location">
    <subcellularLocation>
        <location evidence="1">Lipid droplet</location>
    </subcellularLocation>
</comment>
<dbReference type="EnsemblMetazoa" id="CLYHEMT011690.1">
    <property type="protein sequence ID" value="CLYHEMP011690.1"/>
    <property type="gene ID" value="CLYHEMG011690"/>
</dbReference>
<dbReference type="InterPro" id="IPR029058">
    <property type="entry name" value="AB_hydrolase_fold"/>
</dbReference>
<evidence type="ECO:0000256" key="6">
    <source>
        <dbReference type="ARBA" id="ARBA00031924"/>
    </source>
</evidence>
<dbReference type="SUPFAM" id="SSF53474">
    <property type="entry name" value="alpha/beta-Hydrolases"/>
    <property type="match status" value="1"/>
</dbReference>
<dbReference type="GeneID" id="136819224"/>
<dbReference type="GO" id="GO:0005811">
    <property type="term" value="C:lipid droplet"/>
    <property type="evidence" value="ECO:0007669"/>
    <property type="project" value="UniProtKB-SubCell"/>
</dbReference>
<dbReference type="GO" id="GO:0019915">
    <property type="term" value="P:lipid storage"/>
    <property type="evidence" value="ECO:0007669"/>
    <property type="project" value="InterPro"/>
</dbReference>
<feature type="region of interest" description="Disordered" evidence="9">
    <location>
        <begin position="333"/>
        <end position="360"/>
    </location>
</feature>
<dbReference type="EC" id="3.1.1.13" evidence="7"/>
<dbReference type="AlphaFoldDB" id="A0A7M5ULK0"/>
<dbReference type="PANTHER" id="PTHR13390">
    <property type="entry name" value="LIPASE"/>
    <property type="match status" value="1"/>
</dbReference>
<evidence type="ECO:0000256" key="7">
    <source>
        <dbReference type="ARBA" id="ARBA00039150"/>
    </source>
</evidence>